<reference evidence="1" key="1">
    <citation type="submission" date="2021-06" db="EMBL/GenBank/DDBJ databases">
        <title>Parelaphostrongylus tenuis whole genome reference sequence.</title>
        <authorList>
            <person name="Garwood T.J."/>
            <person name="Larsen P.A."/>
            <person name="Fountain-Jones N.M."/>
            <person name="Garbe J.R."/>
            <person name="Macchietto M.G."/>
            <person name="Kania S.A."/>
            <person name="Gerhold R.W."/>
            <person name="Richards J.E."/>
            <person name="Wolf T.M."/>
        </authorList>
    </citation>
    <scope>NUCLEOTIDE SEQUENCE</scope>
    <source>
        <strain evidence="1">MNPRO001-30</strain>
        <tissue evidence="1">Meninges</tissue>
    </source>
</reference>
<gene>
    <name evidence="1" type="ORF">KIN20_003857</name>
</gene>
<accession>A0AAD5QGF9</accession>
<evidence type="ECO:0000313" key="2">
    <source>
        <dbReference type="Proteomes" id="UP001196413"/>
    </source>
</evidence>
<dbReference type="GO" id="GO:0000149">
    <property type="term" value="F:SNARE binding"/>
    <property type="evidence" value="ECO:0007669"/>
    <property type="project" value="TreeGrafter"/>
</dbReference>
<dbReference type="Proteomes" id="UP001196413">
    <property type="component" value="Unassembled WGS sequence"/>
</dbReference>
<dbReference type="PANTHER" id="PTHR15922">
    <property type="entry name" value="NEUROBLASTOMA-AMPLIFIED SEQUENCE"/>
    <property type="match status" value="1"/>
</dbReference>
<proteinExistence type="predicted"/>
<dbReference type="GO" id="GO:0006890">
    <property type="term" value="P:retrograde vesicle-mediated transport, Golgi to endoplasmic reticulum"/>
    <property type="evidence" value="ECO:0007669"/>
    <property type="project" value="TreeGrafter"/>
</dbReference>
<organism evidence="1 2">
    <name type="scientific">Parelaphostrongylus tenuis</name>
    <name type="common">Meningeal worm</name>
    <dbReference type="NCBI Taxonomy" id="148309"/>
    <lineage>
        <taxon>Eukaryota</taxon>
        <taxon>Metazoa</taxon>
        <taxon>Ecdysozoa</taxon>
        <taxon>Nematoda</taxon>
        <taxon>Chromadorea</taxon>
        <taxon>Rhabditida</taxon>
        <taxon>Rhabditina</taxon>
        <taxon>Rhabditomorpha</taxon>
        <taxon>Strongyloidea</taxon>
        <taxon>Metastrongylidae</taxon>
        <taxon>Parelaphostrongylus</taxon>
    </lineage>
</organism>
<dbReference type="PANTHER" id="PTHR15922:SF2">
    <property type="entry name" value="NBAS SUBUNIT OF NRZ TETHERING COMPLEX"/>
    <property type="match status" value="1"/>
</dbReference>
<comment type="caution">
    <text evidence="1">The sequence shown here is derived from an EMBL/GenBank/DDBJ whole genome shotgun (WGS) entry which is preliminary data.</text>
</comment>
<evidence type="ECO:0000313" key="1">
    <source>
        <dbReference type="EMBL" id="KAJ1348534.1"/>
    </source>
</evidence>
<dbReference type="AlphaFoldDB" id="A0AAD5QGF9"/>
<sequence>MGLVRTYNTGDIKSTTDMEDFVVWVRKRLKLIDSETGLIEHCISLLNSCVQRGYEELKSDLECFIHYKFFVTTCYLVGETFDKFYEASPDHCASLLSKLPEEDIVRNLSEILSLLRWKTRHSFTAADDLRKNCAIKQSSIVLDRDIVIQCLCCSELTGDALMRAVVSVGVCPDLASSLSTFHSRGVKPTFKQLWESTTDADSARRLLIRMARCGQAESVAEWEALRDEVLDLTSSIYSELITSDEAIGIVTREVLSDPRISHDRNVLKLFLTLDKNDRSSNVGRRLNIEKSAEVLITKSEELLQEAQSPSDPVLRQSRRMAEVAKGITPVRATKQLKLLDIVNLAHELGSTALPVAIKFAEPYAFLEEIVKLNGNYKQRPPLSLCALSALVANDERYLGRYIHEVMTKGHDLPVVHELCIRIMESPFIPAVMEEIYACALLNCPDDKLMETLDLIERHSSARKRRFSQELTVNDKLVIDPMYDRSATWTNQTEADEAESIQTLREFSDIPTNAVATLLANISAPLALCVAMSREDCELWTKNDFLLKYEQALRFFEPQLTEHLVECVPPSVLISQATLSDENATILDRLSHYGCDRERFVEDADYRTETIMGLAMTDDDAIWADAIRLAADFKLDDWPVHFASLENALTSLSISEAKTLLKSRKHLARLRSDPDRLYRQLRSSVAPLMASNEQFIAYLTLFSDEEPERASLPVIKRILEKRRDVKAFRLFTDANYLCNIIISMPDRVILSVEKELRCIPVGVTYLKPMLNSNFLSRKKGTFFFRSEQKHVRQLHEFFLMGMTYDRLLILQLYLRCLTGTRQTSSTLLLLKICLRS</sequence>
<protein>
    <submittedName>
        <fullName evidence="1">Uncharacterized protein</fullName>
    </submittedName>
</protein>
<name>A0AAD5QGF9_PARTN</name>
<keyword evidence="2" id="KW-1185">Reference proteome</keyword>
<dbReference type="GO" id="GO:0070939">
    <property type="term" value="C:Dsl1/NZR complex"/>
    <property type="evidence" value="ECO:0007669"/>
    <property type="project" value="TreeGrafter"/>
</dbReference>
<dbReference type="EMBL" id="JAHQIW010000517">
    <property type="protein sequence ID" value="KAJ1348534.1"/>
    <property type="molecule type" value="Genomic_DNA"/>
</dbReference>